<dbReference type="Gene3D" id="3.40.50.150">
    <property type="entry name" value="Vaccinia Virus protein VP39"/>
    <property type="match status" value="1"/>
</dbReference>
<dbReference type="CDD" id="cd02440">
    <property type="entry name" value="AdoMet_MTases"/>
    <property type="match status" value="1"/>
</dbReference>
<protein>
    <submittedName>
        <fullName evidence="3">Uncharacterized protein LOC109480473 isoform X2</fullName>
    </submittedName>
</protein>
<dbReference type="AlphaFoldDB" id="A0A6P4ZN96"/>
<keyword evidence="2" id="KW-1185">Reference proteome</keyword>
<evidence type="ECO:0000313" key="2">
    <source>
        <dbReference type="Proteomes" id="UP000515135"/>
    </source>
</evidence>
<sequence length="175" mass="20310">MSAEKRLYNLHTSKMRDPNSTPEMTAEFYDNWSGHYDELQKMGFTNMDAVDGSRGMLDLAERKNIYHRLICDFVGAKPMDIENDTYDAVACCAAFGPAHLKEDCLPELIRVVKPGGYVVITFREEYLHFVEDYKDKLEPAMVRLQDTGLWERVSRDVFPKFYQDKNGITFVYKVL</sequence>
<dbReference type="GeneID" id="109480473"/>
<reference evidence="3" key="1">
    <citation type="submission" date="2025-08" db="UniProtKB">
        <authorList>
            <consortium name="RefSeq"/>
        </authorList>
    </citation>
    <scope>IDENTIFICATION</scope>
    <source>
        <tissue evidence="3">Gonad</tissue>
    </source>
</reference>
<accession>A0A6P4ZN96</accession>
<dbReference type="InterPro" id="IPR013216">
    <property type="entry name" value="Methyltransf_11"/>
</dbReference>
<name>A0A6P4ZN96_BRABE</name>
<feature type="domain" description="Methyltransferase type 11" evidence="1">
    <location>
        <begin position="38"/>
        <end position="120"/>
    </location>
</feature>
<proteinExistence type="predicted"/>
<evidence type="ECO:0000313" key="3">
    <source>
        <dbReference type="RefSeq" id="XP_019638228.1"/>
    </source>
</evidence>
<evidence type="ECO:0000259" key="1">
    <source>
        <dbReference type="Pfam" id="PF08241"/>
    </source>
</evidence>
<dbReference type="Proteomes" id="UP000515135">
    <property type="component" value="Unplaced"/>
</dbReference>
<dbReference type="RefSeq" id="XP_019638228.1">
    <property type="nucleotide sequence ID" value="XM_019782669.1"/>
</dbReference>
<dbReference type="OrthoDB" id="3647at2759"/>
<dbReference type="SUPFAM" id="SSF53335">
    <property type="entry name" value="S-adenosyl-L-methionine-dependent methyltransferases"/>
    <property type="match status" value="1"/>
</dbReference>
<dbReference type="Pfam" id="PF08241">
    <property type="entry name" value="Methyltransf_11"/>
    <property type="match status" value="1"/>
</dbReference>
<gene>
    <name evidence="3" type="primary">LOC109480473</name>
</gene>
<dbReference type="InterPro" id="IPR029063">
    <property type="entry name" value="SAM-dependent_MTases_sf"/>
</dbReference>
<dbReference type="GO" id="GO:0008757">
    <property type="term" value="F:S-adenosylmethionine-dependent methyltransferase activity"/>
    <property type="evidence" value="ECO:0007669"/>
    <property type="project" value="InterPro"/>
</dbReference>
<organism evidence="2 3">
    <name type="scientific">Branchiostoma belcheri</name>
    <name type="common">Amphioxus</name>
    <dbReference type="NCBI Taxonomy" id="7741"/>
    <lineage>
        <taxon>Eukaryota</taxon>
        <taxon>Metazoa</taxon>
        <taxon>Chordata</taxon>
        <taxon>Cephalochordata</taxon>
        <taxon>Leptocardii</taxon>
        <taxon>Amphioxiformes</taxon>
        <taxon>Branchiostomatidae</taxon>
        <taxon>Branchiostoma</taxon>
    </lineage>
</organism>